<evidence type="ECO:0000313" key="1">
    <source>
        <dbReference type="EMBL" id="ONI24553.1"/>
    </source>
</evidence>
<reference evidence="1 2" key="1">
    <citation type="journal article" date="2013" name="Nat. Genet.">
        <title>The high-quality draft genome of peach (Prunus persica) identifies unique patterns of genetic diversity, domestication and genome evolution.</title>
        <authorList>
            <consortium name="International Peach Genome Initiative"/>
            <person name="Verde I."/>
            <person name="Abbott A.G."/>
            <person name="Scalabrin S."/>
            <person name="Jung S."/>
            <person name="Shu S."/>
            <person name="Marroni F."/>
            <person name="Zhebentyayeva T."/>
            <person name="Dettori M.T."/>
            <person name="Grimwood J."/>
            <person name="Cattonaro F."/>
            <person name="Zuccolo A."/>
            <person name="Rossini L."/>
            <person name="Jenkins J."/>
            <person name="Vendramin E."/>
            <person name="Meisel L.A."/>
            <person name="Decroocq V."/>
            <person name="Sosinski B."/>
            <person name="Prochnik S."/>
            <person name="Mitros T."/>
            <person name="Policriti A."/>
            <person name="Cipriani G."/>
            <person name="Dondini L."/>
            <person name="Ficklin S."/>
            <person name="Goodstein D.M."/>
            <person name="Xuan P."/>
            <person name="Del Fabbro C."/>
            <person name="Aramini V."/>
            <person name="Copetti D."/>
            <person name="Gonzalez S."/>
            <person name="Horner D.S."/>
            <person name="Falchi R."/>
            <person name="Lucas S."/>
            <person name="Mica E."/>
            <person name="Maldonado J."/>
            <person name="Lazzari B."/>
            <person name="Bielenberg D."/>
            <person name="Pirona R."/>
            <person name="Miculan M."/>
            <person name="Barakat A."/>
            <person name="Testolin R."/>
            <person name="Stella A."/>
            <person name="Tartarini S."/>
            <person name="Tonutti P."/>
            <person name="Arus P."/>
            <person name="Orellana A."/>
            <person name="Wells C."/>
            <person name="Main D."/>
            <person name="Vizzotto G."/>
            <person name="Silva H."/>
            <person name="Salamini F."/>
            <person name="Schmutz J."/>
            <person name="Morgante M."/>
            <person name="Rokhsar D.S."/>
        </authorList>
    </citation>
    <scope>NUCLEOTIDE SEQUENCE [LARGE SCALE GENOMIC DNA]</scope>
    <source>
        <strain evidence="2">cv. Nemared</strain>
    </source>
</reference>
<dbReference type="eggNOG" id="ENOG502S88M">
    <property type="taxonomic scope" value="Eukaryota"/>
</dbReference>
<protein>
    <recommendedName>
        <fullName evidence="3">C2 domain-containing protein</fullName>
    </recommendedName>
</protein>
<dbReference type="Gramene" id="ONI24553">
    <property type="protein sequence ID" value="ONI24553"/>
    <property type="gene ID" value="PRUPE_2G246500"/>
</dbReference>
<dbReference type="PANTHER" id="PTHR38365:SF1">
    <property type="entry name" value="C2 DOMAIN-CONTAINING PROTEIN"/>
    <property type="match status" value="1"/>
</dbReference>
<name>A0A251QLF2_PRUPE</name>
<organism evidence="1 2">
    <name type="scientific">Prunus persica</name>
    <name type="common">Peach</name>
    <name type="synonym">Amygdalus persica</name>
    <dbReference type="NCBI Taxonomy" id="3760"/>
    <lineage>
        <taxon>Eukaryota</taxon>
        <taxon>Viridiplantae</taxon>
        <taxon>Streptophyta</taxon>
        <taxon>Embryophyta</taxon>
        <taxon>Tracheophyta</taxon>
        <taxon>Spermatophyta</taxon>
        <taxon>Magnoliopsida</taxon>
        <taxon>eudicotyledons</taxon>
        <taxon>Gunneridae</taxon>
        <taxon>Pentapetalae</taxon>
        <taxon>rosids</taxon>
        <taxon>fabids</taxon>
        <taxon>Rosales</taxon>
        <taxon>Rosaceae</taxon>
        <taxon>Amygdaloideae</taxon>
        <taxon>Amygdaleae</taxon>
        <taxon>Prunus</taxon>
    </lineage>
</organism>
<sequence length="182" mass="20232">MGRMASAHDHSNMKNGGHRSKALMRNTRIPAGKSLLLQRDLDHQVVLSVTIYHADGVDDPSSSTICASDRIYRALVWVEPGTEYRTPFVRALPDPRWDGKCEIPLRTSLLDWGHLNVEVMRGSNDTEPGTSNGIASVSRARIPLPKKMDQKKEGRFGLVRNEGPGLVKAEGHIILSMKVKER</sequence>
<dbReference type="PANTHER" id="PTHR38365">
    <property type="entry name" value="C2 DOMAIN-CONTAINING PROTEIN-RELATED"/>
    <property type="match status" value="1"/>
</dbReference>
<dbReference type="EMBL" id="CM007652">
    <property type="protein sequence ID" value="ONI24553.1"/>
    <property type="molecule type" value="Genomic_DNA"/>
</dbReference>
<accession>A0A251QLF2</accession>
<proteinExistence type="predicted"/>
<evidence type="ECO:0000313" key="2">
    <source>
        <dbReference type="Proteomes" id="UP000006882"/>
    </source>
</evidence>
<dbReference type="AlphaFoldDB" id="A0A251QLF2"/>
<gene>
    <name evidence="1" type="ORF">PRUPE_2G246500</name>
</gene>
<evidence type="ECO:0008006" key="3">
    <source>
        <dbReference type="Google" id="ProtNLM"/>
    </source>
</evidence>
<dbReference type="Proteomes" id="UP000006882">
    <property type="component" value="Chromosome G2"/>
</dbReference>
<keyword evidence="2" id="KW-1185">Reference proteome</keyword>